<sequence>MKCPFAIFCLYQSSIRS</sequence>
<dbReference type="AlphaFoldDB" id="A0A0A9C1Z1"/>
<evidence type="ECO:0000313" key="1">
    <source>
        <dbReference type="EMBL" id="JAD68478.1"/>
    </source>
</evidence>
<name>A0A0A9C1Z1_ARUDO</name>
<dbReference type="EMBL" id="GBRH01229417">
    <property type="protein sequence ID" value="JAD68478.1"/>
    <property type="molecule type" value="Transcribed_RNA"/>
</dbReference>
<organism evidence="1">
    <name type="scientific">Arundo donax</name>
    <name type="common">Giant reed</name>
    <name type="synonym">Donax arundinaceus</name>
    <dbReference type="NCBI Taxonomy" id="35708"/>
    <lineage>
        <taxon>Eukaryota</taxon>
        <taxon>Viridiplantae</taxon>
        <taxon>Streptophyta</taxon>
        <taxon>Embryophyta</taxon>
        <taxon>Tracheophyta</taxon>
        <taxon>Spermatophyta</taxon>
        <taxon>Magnoliopsida</taxon>
        <taxon>Liliopsida</taxon>
        <taxon>Poales</taxon>
        <taxon>Poaceae</taxon>
        <taxon>PACMAD clade</taxon>
        <taxon>Arundinoideae</taxon>
        <taxon>Arundineae</taxon>
        <taxon>Arundo</taxon>
    </lineage>
</organism>
<protein>
    <submittedName>
        <fullName evidence="1">Uncharacterized protein</fullName>
    </submittedName>
</protein>
<accession>A0A0A9C1Z1</accession>
<proteinExistence type="predicted"/>
<reference evidence="1" key="2">
    <citation type="journal article" date="2015" name="Data Brief">
        <title>Shoot transcriptome of the giant reed, Arundo donax.</title>
        <authorList>
            <person name="Barrero R.A."/>
            <person name="Guerrero F.D."/>
            <person name="Moolhuijzen P."/>
            <person name="Goolsby J.A."/>
            <person name="Tidwell J."/>
            <person name="Bellgard S.E."/>
            <person name="Bellgard M.I."/>
        </authorList>
    </citation>
    <scope>NUCLEOTIDE SEQUENCE</scope>
    <source>
        <tissue evidence="1">Shoot tissue taken approximately 20 cm above the soil surface</tissue>
    </source>
</reference>
<reference evidence="1" key="1">
    <citation type="submission" date="2014-09" db="EMBL/GenBank/DDBJ databases">
        <authorList>
            <person name="Magalhaes I.L.F."/>
            <person name="Oliveira U."/>
            <person name="Santos F.R."/>
            <person name="Vidigal T.H.D.A."/>
            <person name="Brescovit A.D."/>
            <person name="Santos A.J."/>
        </authorList>
    </citation>
    <scope>NUCLEOTIDE SEQUENCE</scope>
    <source>
        <tissue evidence="1">Shoot tissue taken approximately 20 cm above the soil surface</tissue>
    </source>
</reference>